<dbReference type="EMBL" id="SJPP01000001">
    <property type="protein sequence ID" value="TWU12429.1"/>
    <property type="molecule type" value="Genomic_DNA"/>
</dbReference>
<name>A0A5C6BMV0_9PLAN</name>
<reference evidence="1 2" key="1">
    <citation type="submission" date="2019-02" db="EMBL/GenBank/DDBJ databases">
        <title>Deep-cultivation of Planctomycetes and their phenomic and genomic characterization uncovers novel biology.</title>
        <authorList>
            <person name="Wiegand S."/>
            <person name="Jogler M."/>
            <person name="Boedeker C."/>
            <person name="Pinto D."/>
            <person name="Vollmers J."/>
            <person name="Rivas-Marin E."/>
            <person name="Kohn T."/>
            <person name="Peeters S.H."/>
            <person name="Heuer A."/>
            <person name="Rast P."/>
            <person name="Oberbeckmann S."/>
            <person name="Bunk B."/>
            <person name="Jeske O."/>
            <person name="Meyerdierks A."/>
            <person name="Storesund J.E."/>
            <person name="Kallscheuer N."/>
            <person name="Luecker S."/>
            <person name="Lage O.M."/>
            <person name="Pohl T."/>
            <person name="Merkel B.J."/>
            <person name="Hornburger P."/>
            <person name="Mueller R.-W."/>
            <person name="Bruemmer F."/>
            <person name="Labrenz M."/>
            <person name="Spormann A.M."/>
            <person name="Op Den Camp H."/>
            <person name="Overmann J."/>
            <person name="Amann R."/>
            <person name="Jetten M.S.M."/>
            <person name="Mascher T."/>
            <person name="Medema M.H."/>
            <person name="Devos D.P."/>
            <person name="Kaster A.-K."/>
            <person name="Ovreas L."/>
            <person name="Rohde M."/>
            <person name="Galperin M.Y."/>
            <person name="Jogler C."/>
        </authorList>
    </citation>
    <scope>NUCLEOTIDE SEQUENCE [LARGE SCALE GENOMIC DNA]</scope>
    <source>
        <strain evidence="1 2">CA54</strain>
    </source>
</reference>
<evidence type="ECO:0000313" key="2">
    <source>
        <dbReference type="Proteomes" id="UP000320735"/>
    </source>
</evidence>
<gene>
    <name evidence="1" type="ORF">CA54_12530</name>
</gene>
<dbReference type="AlphaFoldDB" id="A0A5C6BMV0"/>
<accession>A0A5C6BMV0</accession>
<sequence length="67" mass="7641">MKFLPLSRWERAGVRVSAQLLSIITTFRWGNSLSYIVRCGATHPTHIGLLTGKERRKHETGVSCFRI</sequence>
<comment type="caution">
    <text evidence="1">The sequence shown here is derived from an EMBL/GenBank/DDBJ whole genome shotgun (WGS) entry which is preliminary data.</text>
</comment>
<organism evidence="1 2">
    <name type="scientific">Symmachiella macrocystis</name>
    <dbReference type="NCBI Taxonomy" id="2527985"/>
    <lineage>
        <taxon>Bacteria</taxon>
        <taxon>Pseudomonadati</taxon>
        <taxon>Planctomycetota</taxon>
        <taxon>Planctomycetia</taxon>
        <taxon>Planctomycetales</taxon>
        <taxon>Planctomycetaceae</taxon>
        <taxon>Symmachiella</taxon>
    </lineage>
</organism>
<protein>
    <submittedName>
        <fullName evidence="1">Uncharacterized protein</fullName>
    </submittedName>
</protein>
<dbReference type="Proteomes" id="UP000320735">
    <property type="component" value="Unassembled WGS sequence"/>
</dbReference>
<keyword evidence="2" id="KW-1185">Reference proteome</keyword>
<evidence type="ECO:0000313" key="1">
    <source>
        <dbReference type="EMBL" id="TWU12429.1"/>
    </source>
</evidence>
<proteinExistence type="predicted"/>